<protein>
    <submittedName>
        <fullName evidence="2">Uncharacterized protein</fullName>
    </submittedName>
</protein>
<dbReference type="EMBL" id="JABCRI010000012">
    <property type="protein sequence ID" value="KAF8396011.1"/>
    <property type="molecule type" value="Genomic_DNA"/>
</dbReference>
<evidence type="ECO:0000313" key="2">
    <source>
        <dbReference type="EMBL" id="KAF8396011.1"/>
    </source>
</evidence>
<feature type="region of interest" description="Disordered" evidence="1">
    <location>
        <begin position="1"/>
        <end position="21"/>
    </location>
</feature>
<feature type="region of interest" description="Disordered" evidence="1">
    <location>
        <begin position="49"/>
        <end position="89"/>
    </location>
</feature>
<accession>A0A834YZY3</accession>
<reference evidence="2 3" key="1">
    <citation type="submission" date="2020-04" db="EMBL/GenBank/DDBJ databases">
        <title>Plant Genome Project.</title>
        <authorList>
            <person name="Zhang R.-G."/>
        </authorList>
    </citation>
    <scope>NUCLEOTIDE SEQUENCE [LARGE SCALE GENOMIC DNA]</scope>
    <source>
        <strain evidence="2">YNK0</strain>
        <tissue evidence="2">Leaf</tissue>
    </source>
</reference>
<evidence type="ECO:0000313" key="3">
    <source>
        <dbReference type="Proteomes" id="UP000655225"/>
    </source>
</evidence>
<proteinExistence type="predicted"/>
<organism evidence="2 3">
    <name type="scientific">Tetracentron sinense</name>
    <name type="common">Spur-leaf</name>
    <dbReference type="NCBI Taxonomy" id="13715"/>
    <lineage>
        <taxon>Eukaryota</taxon>
        <taxon>Viridiplantae</taxon>
        <taxon>Streptophyta</taxon>
        <taxon>Embryophyta</taxon>
        <taxon>Tracheophyta</taxon>
        <taxon>Spermatophyta</taxon>
        <taxon>Magnoliopsida</taxon>
        <taxon>Trochodendrales</taxon>
        <taxon>Trochodendraceae</taxon>
        <taxon>Tetracentron</taxon>
    </lineage>
</organism>
<evidence type="ECO:0000256" key="1">
    <source>
        <dbReference type="SAM" id="MobiDB-lite"/>
    </source>
</evidence>
<sequence>MSKFREMVSTSDQAASSSIGDDIYTHVMGLERHGHVRGYGLGLMLTSAFGSSSSQHKAQQTDEIRDDDGDATYDVTKRHQRSAEETDED</sequence>
<feature type="compositionally biased region" description="Polar residues" evidence="1">
    <location>
        <begin position="49"/>
        <end position="58"/>
    </location>
</feature>
<comment type="caution">
    <text evidence="2">The sequence shown here is derived from an EMBL/GenBank/DDBJ whole genome shotgun (WGS) entry which is preliminary data.</text>
</comment>
<gene>
    <name evidence="2" type="ORF">HHK36_017622</name>
</gene>
<keyword evidence="3" id="KW-1185">Reference proteome</keyword>
<dbReference type="AlphaFoldDB" id="A0A834YZY3"/>
<dbReference type="Proteomes" id="UP000655225">
    <property type="component" value="Unassembled WGS sequence"/>
</dbReference>
<dbReference type="OrthoDB" id="1913335at2759"/>
<name>A0A834YZY3_TETSI</name>
<feature type="compositionally biased region" description="Basic and acidic residues" evidence="1">
    <location>
        <begin position="75"/>
        <end position="89"/>
    </location>
</feature>
<feature type="compositionally biased region" description="Polar residues" evidence="1">
    <location>
        <begin position="8"/>
        <end position="19"/>
    </location>
</feature>